<name>A0A1M6TDY5_9FLAO</name>
<organism evidence="5 6">
    <name type="scientific">Epilithonimonas mollis</name>
    <dbReference type="NCBI Taxonomy" id="216903"/>
    <lineage>
        <taxon>Bacteria</taxon>
        <taxon>Pseudomonadati</taxon>
        <taxon>Bacteroidota</taxon>
        <taxon>Flavobacteriia</taxon>
        <taxon>Flavobacteriales</taxon>
        <taxon>Weeksellaceae</taxon>
        <taxon>Chryseobacterium group</taxon>
        <taxon>Epilithonimonas</taxon>
    </lineage>
</organism>
<evidence type="ECO:0000256" key="3">
    <source>
        <dbReference type="ARBA" id="ARBA00023163"/>
    </source>
</evidence>
<reference evidence="6" key="1">
    <citation type="submission" date="2016-11" db="EMBL/GenBank/DDBJ databases">
        <authorList>
            <person name="Varghese N."/>
            <person name="Submissions S."/>
        </authorList>
    </citation>
    <scope>NUCLEOTIDE SEQUENCE [LARGE SCALE GENOMIC DNA]</scope>
    <source>
        <strain evidence="6">DSM 18016</strain>
    </source>
</reference>
<evidence type="ECO:0000259" key="4">
    <source>
        <dbReference type="PROSITE" id="PS01124"/>
    </source>
</evidence>
<dbReference type="InterPro" id="IPR037923">
    <property type="entry name" value="HTH-like"/>
</dbReference>
<keyword evidence="2 5" id="KW-0238">DNA-binding</keyword>
<dbReference type="InterPro" id="IPR014710">
    <property type="entry name" value="RmlC-like_jellyroll"/>
</dbReference>
<evidence type="ECO:0000256" key="1">
    <source>
        <dbReference type="ARBA" id="ARBA00023015"/>
    </source>
</evidence>
<dbReference type="PRINTS" id="PR00032">
    <property type="entry name" value="HTHARAC"/>
</dbReference>
<dbReference type="InterPro" id="IPR009057">
    <property type="entry name" value="Homeodomain-like_sf"/>
</dbReference>
<evidence type="ECO:0000256" key="2">
    <source>
        <dbReference type="ARBA" id="ARBA00023125"/>
    </source>
</evidence>
<dbReference type="InterPro" id="IPR003313">
    <property type="entry name" value="AraC-bd"/>
</dbReference>
<dbReference type="Proteomes" id="UP000184498">
    <property type="component" value="Unassembled WGS sequence"/>
</dbReference>
<dbReference type="Pfam" id="PF02311">
    <property type="entry name" value="AraC_binding"/>
    <property type="match status" value="1"/>
</dbReference>
<dbReference type="SUPFAM" id="SSF51215">
    <property type="entry name" value="Regulatory protein AraC"/>
    <property type="match status" value="1"/>
</dbReference>
<dbReference type="Pfam" id="PF12833">
    <property type="entry name" value="HTH_18"/>
    <property type="match status" value="1"/>
</dbReference>
<protein>
    <submittedName>
        <fullName evidence="5">AraC-type DNA-binding protein</fullName>
    </submittedName>
</protein>
<dbReference type="RefSeq" id="WP_072999118.1">
    <property type="nucleotide sequence ID" value="NZ_FRAM01000003.1"/>
</dbReference>
<keyword evidence="3" id="KW-0804">Transcription</keyword>
<dbReference type="SMART" id="SM00342">
    <property type="entry name" value="HTH_ARAC"/>
    <property type="match status" value="1"/>
</dbReference>
<dbReference type="GO" id="GO:0043565">
    <property type="term" value="F:sequence-specific DNA binding"/>
    <property type="evidence" value="ECO:0007669"/>
    <property type="project" value="InterPro"/>
</dbReference>
<gene>
    <name evidence="5" type="ORF">SAMN05444371_2808</name>
</gene>
<sequence length="293" mass="34709">MDSIAVLHTRFFQNNKNNKDDFYFNTLENHLKNNRKHIEKPHRHDSYVTVLFTKGRGIHEIDFTRYEISEGSLFFLLPGQVHSWELSDDAEGFIFFTSQEYYDFHYVNLRLKDYPFFGSPNISRKIVVENKDLDKIVSLLKVIDQENNDSGFMKECLIIALLTIIYIYATRHYTDQEADSTDLRLSYFKHYYDYENLVEKHFKTIKSVSQYAEMLDISPKHLNRITQSVISKKASEVLVDRLILEAKRTLIFLDSNVVDVAFSLGYEDYSYFARLFKKHSGYSPVSFRQRYKV</sequence>
<keyword evidence="1" id="KW-0805">Transcription regulation</keyword>
<proteinExistence type="predicted"/>
<dbReference type="InterPro" id="IPR018060">
    <property type="entry name" value="HTH_AraC"/>
</dbReference>
<feature type="domain" description="HTH araC/xylS-type" evidence="4">
    <location>
        <begin position="192"/>
        <end position="290"/>
    </location>
</feature>
<dbReference type="Gene3D" id="2.60.120.10">
    <property type="entry name" value="Jelly Rolls"/>
    <property type="match status" value="1"/>
</dbReference>
<dbReference type="PANTHER" id="PTHR43280">
    <property type="entry name" value="ARAC-FAMILY TRANSCRIPTIONAL REGULATOR"/>
    <property type="match status" value="1"/>
</dbReference>
<dbReference type="PROSITE" id="PS01124">
    <property type="entry name" value="HTH_ARAC_FAMILY_2"/>
    <property type="match status" value="1"/>
</dbReference>
<dbReference type="OrthoDB" id="1096411at2"/>
<keyword evidence="6" id="KW-1185">Reference proteome</keyword>
<accession>A0A1M6TDY5</accession>
<dbReference type="InterPro" id="IPR020449">
    <property type="entry name" value="Tscrpt_reg_AraC-type_HTH"/>
</dbReference>
<dbReference type="STRING" id="216903.SAMN05444371_2808"/>
<dbReference type="GO" id="GO:0003700">
    <property type="term" value="F:DNA-binding transcription factor activity"/>
    <property type="evidence" value="ECO:0007669"/>
    <property type="project" value="InterPro"/>
</dbReference>
<evidence type="ECO:0000313" key="6">
    <source>
        <dbReference type="Proteomes" id="UP000184498"/>
    </source>
</evidence>
<dbReference type="EMBL" id="FRAM01000003">
    <property type="protein sequence ID" value="SHK55046.1"/>
    <property type="molecule type" value="Genomic_DNA"/>
</dbReference>
<dbReference type="SUPFAM" id="SSF46689">
    <property type="entry name" value="Homeodomain-like"/>
    <property type="match status" value="1"/>
</dbReference>
<dbReference type="AlphaFoldDB" id="A0A1M6TDY5"/>
<evidence type="ECO:0000313" key="5">
    <source>
        <dbReference type="EMBL" id="SHK55046.1"/>
    </source>
</evidence>
<dbReference type="Gene3D" id="1.10.10.60">
    <property type="entry name" value="Homeodomain-like"/>
    <property type="match status" value="1"/>
</dbReference>
<dbReference type="PANTHER" id="PTHR43280:SF32">
    <property type="entry name" value="TRANSCRIPTIONAL REGULATORY PROTEIN"/>
    <property type="match status" value="1"/>
</dbReference>